<feature type="signal peptide" evidence="1">
    <location>
        <begin position="1"/>
        <end position="26"/>
    </location>
</feature>
<dbReference type="PANTHER" id="PTHR46825">
    <property type="entry name" value="D-ALANYL-D-ALANINE-CARBOXYPEPTIDASE/ENDOPEPTIDASE AMPH"/>
    <property type="match status" value="1"/>
</dbReference>
<name>A0AAU8J7F3_9ACTN</name>
<dbReference type="RefSeq" id="WP_353947378.1">
    <property type="nucleotide sequence ID" value="NZ_CP159535.1"/>
</dbReference>
<protein>
    <submittedName>
        <fullName evidence="3">Serine hydrolase domain-containing protein</fullName>
        <ecNumber evidence="3">3.1.1.103</ecNumber>
    </submittedName>
</protein>
<dbReference type="Pfam" id="PF00144">
    <property type="entry name" value="Beta-lactamase"/>
    <property type="match status" value="1"/>
</dbReference>
<feature type="domain" description="Beta-lactamase-related" evidence="2">
    <location>
        <begin position="47"/>
        <end position="365"/>
    </location>
</feature>
<dbReference type="Gene3D" id="3.40.710.10">
    <property type="entry name" value="DD-peptidase/beta-lactamase superfamily"/>
    <property type="match status" value="1"/>
</dbReference>
<dbReference type="PANTHER" id="PTHR46825:SF7">
    <property type="entry name" value="D-ALANYL-D-ALANINE CARBOXYPEPTIDASE"/>
    <property type="match status" value="1"/>
</dbReference>
<dbReference type="GO" id="GO:0016787">
    <property type="term" value="F:hydrolase activity"/>
    <property type="evidence" value="ECO:0007669"/>
    <property type="project" value="UniProtKB-KW"/>
</dbReference>
<organism evidence="3">
    <name type="scientific">Streptomyces tabacisoli</name>
    <dbReference type="NCBI Taxonomy" id="3156398"/>
    <lineage>
        <taxon>Bacteria</taxon>
        <taxon>Bacillati</taxon>
        <taxon>Actinomycetota</taxon>
        <taxon>Actinomycetes</taxon>
        <taxon>Kitasatosporales</taxon>
        <taxon>Streptomycetaceae</taxon>
        <taxon>Streptomyces</taxon>
    </lineage>
</organism>
<dbReference type="InterPro" id="IPR012338">
    <property type="entry name" value="Beta-lactam/transpept-like"/>
</dbReference>
<keyword evidence="3" id="KW-0378">Hydrolase</keyword>
<proteinExistence type="predicted"/>
<accession>A0AAU8J7F3</accession>
<dbReference type="KEGG" id="stac:ABII15_38720"/>
<gene>
    <name evidence="3" type="ORF">ABII15_38720</name>
</gene>
<keyword evidence="1" id="KW-0732">Signal</keyword>
<keyword evidence="3" id="KW-0614">Plasmid</keyword>
<sequence>MTTRRMRPRAGVVGLAACAIMATAFAGPAGAAQDRAATPASHAATQRAIDAAVAAGVPGITAEARDASGVWKSATGVGDLRTGAPRGLSDRFRTGSITSTFVATVLLQMEAEKKLSLDDSVERWLPGVVQGNGNDGRAITVRQLLNHTSGLFDYFSDPAYVQTYVLGDGYLQHRYDTLAHDLRVKVALSHPPAYRPGVRHWFSNTNDVLAAMVVEKVSGKKYEDEVRRRIISRLDLTATSNPGTATTLPRPSSRGYSKLFADQPDRIEDVTEVNGSQAWGNGDIISSAADLNRFYAALMGGKLLPPQQLKEMKTTVVNPDVPVSSYGLGVERLTLSCGTDIWYHDGGAVGWISVSSFTEDGRHVFTFNYNSDFAGETLLPVLDAEYCGTPAG</sequence>
<evidence type="ECO:0000259" key="2">
    <source>
        <dbReference type="Pfam" id="PF00144"/>
    </source>
</evidence>
<dbReference type="AlphaFoldDB" id="A0AAU8J7F3"/>
<dbReference type="InterPro" id="IPR001466">
    <property type="entry name" value="Beta-lactam-related"/>
</dbReference>
<dbReference type="EMBL" id="CP159535">
    <property type="protein sequence ID" value="XCJ75967.1"/>
    <property type="molecule type" value="Genomic_DNA"/>
</dbReference>
<dbReference type="EC" id="3.1.1.103" evidence="3"/>
<evidence type="ECO:0000313" key="3">
    <source>
        <dbReference type="EMBL" id="XCJ75967.1"/>
    </source>
</evidence>
<dbReference type="InterPro" id="IPR050491">
    <property type="entry name" value="AmpC-like"/>
</dbReference>
<dbReference type="SUPFAM" id="SSF56601">
    <property type="entry name" value="beta-lactamase/transpeptidase-like"/>
    <property type="match status" value="1"/>
</dbReference>
<reference evidence="3" key="1">
    <citation type="submission" date="2024-06" db="EMBL/GenBank/DDBJ databases">
        <title>Streptomyces sp. strain HUAS MG91 genome sequences.</title>
        <authorList>
            <person name="Mo P."/>
        </authorList>
    </citation>
    <scope>NUCLEOTIDE SEQUENCE</scope>
    <source>
        <strain evidence="3">HUAS MG91</strain>
        <plasmid evidence="3">punmamed1</plasmid>
    </source>
</reference>
<geneLocation type="plasmid" evidence="3">
    <name>punmamed1</name>
</geneLocation>
<evidence type="ECO:0000256" key="1">
    <source>
        <dbReference type="SAM" id="SignalP"/>
    </source>
</evidence>
<feature type="chain" id="PRO_5043459587" evidence="1">
    <location>
        <begin position="27"/>
        <end position="392"/>
    </location>
</feature>